<feature type="transmembrane region" description="Helical" evidence="4">
    <location>
        <begin position="28"/>
        <end position="49"/>
    </location>
</feature>
<keyword evidence="4" id="KW-1133">Transmembrane helix</keyword>
<keyword evidence="4" id="KW-0812">Transmembrane</keyword>
<dbReference type="InterPro" id="IPR001223">
    <property type="entry name" value="Glyco_hydro18_cat"/>
</dbReference>
<dbReference type="GO" id="GO:0005975">
    <property type="term" value="P:carbohydrate metabolic process"/>
    <property type="evidence" value="ECO:0007669"/>
    <property type="project" value="InterPro"/>
</dbReference>
<dbReference type="InterPro" id="IPR050542">
    <property type="entry name" value="Glycosyl_Hydrlase18_Chitinase"/>
</dbReference>
<organism evidence="6 7">
    <name type="scientific">Physocladia obscura</name>
    <dbReference type="NCBI Taxonomy" id="109957"/>
    <lineage>
        <taxon>Eukaryota</taxon>
        <taxon>Fungi</taxon>
        <taxon>Fungi incertae sedis</taxon>
        <taxon>Chytridiomycota</taxon>
        <taxon>Chytridiomycota incertae sedis</taxon>
        <taxon>Chytridiomycetes</taxon>
        <taxon>Chytridiales</taxon>
        <taxon>Chytriomycetaceae</taxon>
        <taxon>Physocladia</taxon>
    </lineage>
</organism>
<protein>
    <submittedName>
        <fullName evidence="6">Chitinase 1</fullName>
    </submittedName>
</protein>
<evidence type="ECO:0000259" key="5">
    <source>
        <dbReference type="PROSITE" id="PS51910"/>
    </source>
</evidence>
<keyword evidence="4" id="KW-0472">Membrane</keyword>
<evidence type="ECO:0000313" key="6">
    <source>
        <dbReference type="EMBL" id="KAJ3094364.1"/>
    </source>
</evidence>
<dbReference type="GO" id="GO:0005576">
    <property type="term" value="C:extracellular region"/>
    <property type="evidence" value="ECO:0007669"/>
    <property type="project" value="TreeGrafter"/>
</dbReference>
<dbReference type="PROSITE" id="PS51910">
    <property type="entry name" value="GH18_2"/>
    <property type="match status" value="1"/>
</dbReference>
<evidence type="ECO:0000256" key="1">
    <source>
        <dbReference type="ARBA" id="ARBA00022801"/>
    </source>
</evidence>
<dbReference type="AlphaFoldDB" id="A0AAD5SQV1"/>
<dbReference type="EMBL" id="JADGJH010002868">
    <property type="protein sequence ID" value="KAJ3094364.1"/>
    <property type="molecule type" value="Genomic_DNA"/>
</dbReference>
<dbReference type="InterPro" id="IPR017853">
    <property type="entry name" value="GH"/>
</dbReference>
<evidence type="ECO:0000256" key="2">
    <source>
        <dbReference type="ARBA" id="ARBA00023295"/>
    </source>
</evidence>
<keyword evidence="7" id="KW-1185">Reference proteome</keyword>
<evidence type="ECO:0000313" key="7">
    <source>
        <dbReference type="Proteomes" id="UP001211907"/>
    </source>
</evidence>
<keyword evidence="2" id="KW-0326">Glycosidase</keyword>
<dbReference type="GO" id="GO:0004568">
    <property type="term" value="F:chitinase activity"/>
    <property type="evidence" value="ECO:0007669"/>
    <property type="project" value="TreeGrafter"/>
</dbReference>
<comment type="caution">
    <text evidence="6">The sequence shown here is derived from an EMBL/GenBank/DDBJ whole genome shotgun (WGS) entry which is preliminary data.</text>
</comment>
<dbReference type="Gene3D" id="3.20.20.80">
    <property type="entry name" value="Glycosidases"/>
    <property type="match status" value="1"/>
</dbReference>
<feature type="region of interest" description="Disordered" evidence="3">
    <location>
        <begin position="54"/>
        <end position="87"/>
    </location>
</feature>
<reference evidence="6" key="1">
    <citation type="submission" date="2020-05" db="EMBL/GenBank/DDBJ databases">
        <title>Phylogenomic resolution of chytrid fungi.</title>
        <authorList>
            <person name="Stajich J.E."/>
            <person name="Amses K."/>
            <person name="Simmons R."/>
            <person name="Seto K."/>
            <person name="Myers J."/>
            <person name="Bonds A."/>
            <person name="Quandt C.A."/>
            <person name="Barry K."/>
            <person name="Liu P."/>
            <person name="Grigoriev I."/>
            <person name="Longcore J.E."/>
            <person name="James T.Y."/>
        </authorList>
    </citation>
    <scope>NUCLEOTIDE SEQUENCE</scope>
    <source>
        <strain evidence="6">JEL0513</strain>
    </source>
</reference>
<dbReference type="PANTHER" id="PTHR45708">
    <property type="entry name" value="ENDOCHITINASE"/>
    <property type="match status" value="1"/>
</dbReference>
<accession>A0AAD5SQV1</accession>
<dbReference type="PANTHER" id="PTHR45708:SF49">
    <property type="entry name" value="ENDOCHITINASE"/>
    <property type="match status" value="1"/>
</dbReference>
<name>A0AAD5SQV1_9FUNG</name>
<sequence>MPETANVYAADAIEKEVGPPPNRNRVKLIVASVVGAIVIIAVVLLAYFLTRNKSSSSSVTGTSSPASKANATSTAGSNSTNSTTSTTPVKKGKLFGYYGQNAIANGVDIMLGTNSRNTSTSDYQRPLAYYCQTEGFKPKSNFQFGDLGFYDTVNLAFLNVFGGGQDTFTITFASFNLTTPYGGHYTYNGDGVESNDAGVVEGYANIGADIKTCQALGVKIVLSLGGDRVSPYTFVAGDGLAYATLFYNMFLDGTSSVRPFGAGVILDGIEMDVEKNDDPAVWNPEMIALLTNLKKLSPKSQVAVVPQCFLGTTGQDQNVGDVIASAASSIDYLIIQYYNNPVCSYPYGFNYKTWTSLYSGPLVIGLAGDWTSAISGGFLDDNSLQTVYDLVKDDSQFTGFSVYDVSSSNPPAFAWSFLEYSNPPISHYSQTLRDVLDGQTIGVSSVALGTGPLGNTSIAMRCGGTWVEANSTCSNAVCSDTSSANCGTNQNCFQNLSPVC</sequence>
<evidence type="ECO:0000256" key="4">
    <source>
        <dbReference type="SAM" id="Phobius"/>
    </source>
</evidence>
<dbReference type="Proteomes" id="UP001211907">
    <property type="component" value="Unassembled WGS sequence"/>
</dbReference>
<keyword evidence="1" id="KW-0378">Hydrolase</keyword>
<dbReference type="SUPFAM" id="SSF51445">
    <property type="entry name" value="(Trans)glycosidases"/>
    <property type="match status" value="1"/>
</dbReference>
<feature type="domain" description="GH18" evidence="5">
    <location>
        <begin position="124"/>
        <end position="435"/>
    </location>
</feature>
<proteinExistence type="predicted"/>
<evidence type="ECO:0000256" key="3">
    <source>
        <dbReference type="SAM" id="MobiDB-lite"/>
    </source>
</evidence>
<gene>
    <name evidence="6" type="primary">CHT1_2</name>
    <name evidence="6" type="ORF">HK100_006157</name>
</gene>